<protein>
    <recommendedName>
        <fullName evidence="9">Mid2 domain-containing protein</fullName>
    </recommendedName>
</protein>
<sequence>MTHYSDYYFTSELTNFTCPAFGGMQCEPPNACAREPATGKVYCCDFNDGIGNVCWSITSRCADDGSTTTCGSGDQTWCCHYDTEECTGAEGQVNICWNRERSPLGNITNDVLDDTYTSLTSESPSASTFAFDPQSLISPPPTSTPTPTPTSTATTTPATATPQPNSNSNPDSDSSSLSGGAIAGIVVGVVAAVAIILGGAAFILRRRRQRQNPAATLGPVELASELRPKKGQYEIDGSGVYPSKPPQELPASPHQ</sequence>
<evidence type="ECO:0000256" key="5">
    <source>
        <dbReference type="SAM" id="MobiDB-lite"/>
    </source>
</evidence>
<evidence type="ECO:0008006" key="9">
    <source>
        <dbReference type="Google" id="ProtNLM"/>
    </source>
</evidence>
<proteinExistence type="predicted"/>
<name>A0ABR4LSQ3_9EURO</name>
<comment type="subcellular location">
    <subcellularLocation>
        <location evidence="1">Membrane</location>
        <topology evidence="1">Single-pass membrane protein</topology>
    </subcellularLocation>
</comment>
<keyword evidence="8" id="KW-1185">Reference proteome</keyword>
<evidence type="ECO:0000256" key="2">
    <source>
        <dbReference type="ARBA" id="ARBA00022692"/>
    </source>
</evidence>
<keyword evidence="3 6" id="KW-1133">Transmembrane helix</keyword>
<feature type="compositionally biased region" description="Pro residues" evidence="5">
    <location>
        <begin position="138"/>
        <end position="148"/>
    </location>
</feature>
<evidence type="ECO:0000256" key="1">
    <source>
        <dbReference type="ARBA" id="ARBA00004167"/>
    </source>
</evidence>
<evidence type="ECO:0000256" key="6">
    <source>
        <dbReference type="SAM" id="Phobius"/>
    </source>
</evidence>
<feature type="compositionally biased region" description="Low complexity" evidence="5">
    <location>
        <begin position="149"/>
        <end position="176"/>
    </location>
</feature>
<feature type="region of interest" description="Disordered" evidence="5">
    <location>
        <begin position="215"/>
        <end position="255"/>
    </location>
</feature>
<feature type="region of interest" description="Disordered" evidence="5">
    <location>
        <begin position="123"/>
        <end position="176"/>
    </location>
</feature>
<evidence type="ECO:0000256" key="4">
    <source>
        <dbReference type="ARBA" id="ARBA00023136"/>
    </source>
</evidence>
<evidence type="ECO:0000313" key="8">
    <source>
        <dbReference type="Proteomes" id="UP001610432"/>
    </source>
</evidence>
<dbReference type="RefSeq" id="XP_070886556.1">
    <property type="nucleotide sequence ID" value="XM_071035466.1"/>
</dbReference>
<feature type="compositionally biased region" description="Basic and acidic residues" evidence="5">
    <location>
        <begin position="224"/>
        <end position="233"/>
    </location>
</feature>
<dbReference type="PANTHER" id="PTHR15549:SF33">
    <property type="entry name" value="MEMBRANE PROTEIN WSC4, PUTATIVE (AFU_ORTHOLOGUE AFUA_5G09020)-RELATED"/>
    <property type="match status" value="1"/>
</dbReference>
<comment type="caution">
    <text evidence="7">The sequence shown here is derived from an EMBL/GenBank/DDBJ whole genome shotgun (WGS) entry which is preliminary data.</text>
</comment>
<dbReference type="GeneID" id="98150538"/>
<dbReference type="EMBL" id="JBFXLQ010000018">
    <property type="protein sequence ID" value="KAL2867577.1"/>
    <property type="molecule type" value="Genomic_DNA"/>
</dbReference>
<gene>
    <name evidence="7" type="ORF">BJX67DRAFT_80057</name>
</gene>
<dbReference type="Proteomes" id="UP001610432">
    <property type="component" value="Unassembled WGS sequence"/>
</dbReference>
<keyword evidence="4 6" id="KW-0472">Membrane</keyword>
<dbReference type="PANTHER" id="PTHR15549">
    <property type="entry name" value="PAIRED IMMUNOGLOBULIN-LIKE TYPE 2 RECEPTOR"/>
    <property type="match status" value="1"/>
</dbReference>
<evidence type="ECO:0000313" key="7">
    <source>
        <dbReference type="EMBL" id="KAL2867577.1"/>
    </source>
</evidence>
<evidence type="ECO:0000256" key="3">
    <source>
        <dbReference type="ARBA" id="ARBA00022989"/>
    </source>
</evidence>
<accession>A0ABR4LSQ3</accession>
<reference evidence="7 8" key="1">
    <citation type="submission" date="2024-07" db="EMBL/GenBank/DDBJ databases">
        <title>Section-level genome sequencing and comparative genomics of Aspergillus sections Usti and Cavernicolus.</title>
        <authorList>
            <consortium name="Lawrence Berkeley National Laboratory"/>
            <person name="Nybo J.L."/>
            <person name="Vesth T.C."/>
            <person name="Theobald S."/>
            <person name="Frisvad J.C."/>
            <person name="Larsen T.O."/>
            <person name="Kjaerboelling I."/>
            <person name="Rothschild-Mancinelli K."/>
            <person name="Lyhne E.K."/>
            <person name="Kogle M.E."/>
            <person name="Barry K."/>
            <person name="Clum A."/>
            <person name="Na H."/>
            <person name="Ledsgaard L."/>
            <person name="Lin J."/>
            <person name="Lipzen A."/>
            <person name="Kuo A."/>
            <person name="Riley R."/>
            <person name="Mondo S."/>
            <person name="Labutti K."/>
            <person name="Haridas S."/>
            <person name="Pangalinan J."/>
            <person name="Salamov A.A."/>
            <person name="Simmons B.A."/>
            <person name="Magnuson J.K."/>
            <person name="Chen J."/>
            <person name="Drula E."/>
            <person name="Henrissat B."/>
            <person name="Wiebenga A."/>
            <person name="Lubbers R.J."/>
            <person name="Gomes A.C."/>
            <person name="Macurrencykelacurrency M.R."/>
            <person name="Stajich J."/>
            <person name="Grigoriev I.V."/>
            <person name="Mortensen U.H."/>
            <person name="De Vries R.P."/>
            <person name="Baker S.E."/>
            <person name="Andersen M.R."/>
        </authorList>
    </citation>
    <scope>NUCLEOTIDE SEQUENCE [LARGE SCALE GENOMIC DNA]</scope>
    <source>
        <strain evidence="7 8">CBS 449.75</strain>
    </source>
</reference>
<feature type="transmembrane region" description="Helical" evidence="6">
    <location>
        <begin position="181"/>
        <end position="204"/>
    </location>
</feature>
<dbReference type="InterPro" id="IPR051694">
    <property type="entry name" value="Immunoregulatory_rcpt-like"/>
</dbReference>
<keyword evidence="2 6" id="KW-0812">Transmembrane</keyword>
<organism evidence="7 8">
    <name type="scientific">Aspergillus lucknowensis</name>
    <dbReference type="NCBI Taxonomy" id="176173"/>
    <lineage>
        <taxon>Eukaryota</taxon>
        <taxon>Fungi</taxon>
        <taxon>Dikarya</taxon>
        <taxon>Ascomycota</taxon>
        <taxon>Pezizomycotina</taxon>
        <taxon>Eurotiomycetes</taxon>
        <taxon>Eurotiomycetidae</taxon>
        <taxon>Eurotiales</taxon>
        <taxon>Aspergillaceae</taxon>
        <taxon>Aspergillus</taxon>
        <taxon>Aspergillus subgen. Nidulantes</taxon>
    </lineage>
</organism>